<dbReference type="PANTHER" id="PTHR47331:SF1">
    <property type="entry name" value="GAG-LIKE PROTEIN"/>
    <property type="match status" value="1"/>
</dbReference>
<dbReference type="EMBL" id="JAOPHQ010000577">
    <property type="protein sequence ID" value="KAK0154203.1"/>
    <property type="molecule type" value="Genomic_DNA"/>
</dbReference>
<dbReference type="Pfam" id="PF18701">
    <property type="entry name" value="DUF5641"/>
    <property type="match status" value="1"/>
</dbReference>
<sequence>MADIRSMFHQVRVSAKDVDFLRFLWWPEGDVDQRAVEHRMLVHFVISKLRKLCTPMERALGLQWCIENDAFMFKITLKQKPLTQRGLLSVVSSVYDPLGFLAPLILPVKHMLQQLCKEKYGWDEPIPSATSQKWIEWTSSLEKLNDFSVARCFKSKHFGKPTRAQLHHFSDASENGYGTASYLRMENDQGEQGVFSIHFQNHVLSELRKRYWITNANSAVRSIINKCVICRRVAGRTKIQKMADLPQERLMPDLPPFTNTGMDYFGPIATKRARSLRWAQEYLPLLQERQKWINPKKNIQTGDIVLIVDATAPRGSWMLGRALQTFQDGKGLVRSVRIRTKTSCYGTRKLGPKCWTQGGRDRIKGKGIYWVIVRGVRLAGVWYGAGNQGSATGLVVGQAGVGNGLVVGQAGVGNGAGSRTGRGRQQGLEQAGRQAGRGRQQGLDRWVVRQAGVGNKGWTGGSSGRQGSATRAGQVGRQAGRGRQQGLDRWVVRQAGVGNKGWTGGSSGRQGSATRAGTGVVRLGITSRLGKQRTGAGCLTIPGLNRETVIIKLGTGVCGE</sequence>
<organism evidence="3 4">
    <name type="scientific">Merluccius polli</name>
    <name type="common">Benguela hake</name>
    <name type="synonym">Merluccius cadenati</name>
    <dbReference type="NCBI Taxonomy" id="89951"/>
    <lineage>
        <taxon>Eukaryota</taxon>
        <taxon>Metazoa</taxon>
        <taxon>Chordata</taxon>
        <taxon>Craniata</taxon>
        <taxon>Vertebrata</taxon>
        <taxon>Euteleostomi</taxon>
        <taxon>Actinopterygii</taxon>
        <taxon>Neopterygii</taxon>
        <taxon>Teleostei</taxon>
        <taxon>Neoteleostei</taxon>
        <taxon>Acanthomorphata</taxon>
        <taxon>Zeiogadaria</taxon>
        <taxon>Gadariae</taxon>
        <taxon>Gadiformes</taxon>
        <taxon>Gadoidei</taxon>
        <taxon>Merlucciidae</taxon>
        <taxon>Merluccius</taxon>
    </lineage>
</organism>
<protein>
    <recommendedName>
        <fullName evidence="2">DUF5641 domain-containing protein</fullName>
    </recommendedName>
</protein>
<feature type="compositionally biased region" description="Low complexity" evidence="1">
    <location>
        <begin position="471"/>
        <end position="485"/>
    </location>
</feature>
<dbReference type="Proteomes" id="UP001174136">
    <property type="component" value="Unassembled WGS sequence"/>
</dbReference>
<feature type="compositionally biased region" description="Low complexity" evidence="1">
    <location>
        <begin position="423"/>
        <end position="445"/>
    </location>
</feature>
<feature type="compositionally biased region" description="Gly residues" evidence="1">
    <location>
        <begin position="454"/>
        <end position="464"/>
    </location>
</feature>
<name>A0AA47PBD6_MERPO</name>
<dbReference type="InterPro" id="IPR040676">
    <property type="entry name" value="DUF5641"/>
</dbReference>
<evidence type="ECO:0000313" key="3">
    <source>
        <dbReference type="EMBL" id="KAK0154203.1"/>
    </source>
</evidence>
<feature type="domain" description="DUF5641" evidence="2">
    <location>
        <begin position="277"/>
        <end position="345"/>
    </location>
</feature>
<comment type="caution">
    <text evidence="3">The sequence shown here is derived from an EMBL/GenBank/DDBJ whole genome shotgun (WGS) entry which is preliminary data.</text>
</comment>
<reference evidence="3" key="1">
    <citation type="journal article" date="2023" name="Front. Mar. Sci.">
        <title>A new Merluccius polli reference genome to investigate the effects of global change in West African waters.</title>
        <authorList>
            <person name="Mateo J.L."/>
            <person name="Blanco-Fernandez C."/>
            <person name="Garcia-Vazquez E."/>
            <person name="Machado-Schiaffino G."/>
        </authorList>
    </citation>
    <scope>NUCLEOTIDE SEQUENCE</scope>
    <source>
        <strain evidence="3">C29</strain>
        <tissue evidence="3">Fin</tissue>
    </source>
</reference>
<dbReference type="Pfam" id="PF05380">
    <property type="entry name" value="Peptidase_A17"/>
    <property type="match status" value="1"/>
</dbReference>
<gene>
    <name evidence="3" type="ORF">N1851_003715</name>
</gene>
<proteinExistence type="predicted"/>
<accession>A0AA47PBD6</accession>
<dbReference type="AlphaFoldDB" id="A0AA47PBD6"/>
<keyword evidence="4" id="KW-1185">Reference proteome</keyword>
<evidence type="ECO:0000313" key="4">
    <source>
        <dbReference type="Proteomes" id="UP001174136"/>
    </source>
</evidence>
<dbReference type="InterPro" id="IPR008042">
    <property type="entry name" value="Retrotrans_Pao"/>
</dbReference>
<feature type="region of interest" description="Disordered" evidence="1">
    <location>
        <begin position="414"/>
        <end position="489"/>
    </location>
</feature>
<evidence type="ECO:0000256" key="1">
    <source>
        <dbReference type="SAM" id="MobiDB-lite"/>
    </source>
</evidence>
<evidence type="ECO:0000259" key="2">
    <source>
        <dbReference type="Pfam" id="PF18701"/>
    </source>
</evidence>
<dbReference type="PANTHER" id="PTHR47331">
    <property type="entry name" value="PHD-TYPE DOMAIN-CONTAINING PROTEIN"/>
    <property type="match status" value="1"/>
</dbReference>